<dbReference type="Pfam" id="PF01464">
    <property type="entry name" value="SLT"/>
    <property type="match status" value="2"/>
</dbReference>
<feature type="domain" description="Transglycosylase SLT" evidence="1">
    <location>
        <begin position="71"/>
        <end position="180"/>
    </location>
</feature>
<dbReference type="PANTHER" id="PTHR37179:SF1">
    <property type="entry name" value="TRANSGLYCOSYLASE"/>
    <property type="match status" value="1"/>
</dbReference>
<organism evidence="2 3">
    <name type="scientific">Canna indica</name>
    <name type="common">Indian-shot</name>
    <dbReference type="NCBI Taxonomy" id="4628"/>
    <lineage>
        <taxon>Eukaryota</taxon>
        <taxon>Viridiplantae</taxon>
        <taxon>Streptophyta</taxon>
        <taxon>Embryophyta</taxon>
        <taxon>Tracheophyta</taxon>
        <taxon>Spermatophyta</taxon>
        <taxon>Magnoliopsida</taxon>
        <taxon>Liliopsida</taxon>
        <taxon>Zingiberales</taxon>
        <taxon>Cannaceae</taxon>
        <taxon>Canna</taxon>
    </lineage>
</organism>
<protein>
    <recommendedName>
        <fullName evidence="1">Transglycosylase SLT domain-containing protein</fullName>
    </recommendedName>
</protein>
<evidence type="ECO:0000313" key="2">
    <source>
        <dbReference type="EMBL" id="WOL12271.1"/>
    </source>
</evidence>
<proteinExistence type="predicted"/>
<accession>A0AAQ3QKC3</accession>
<dbReference type="AlphaFoldDB" id="A0AAQ3QKC3"/>
<reference evidence="2 3" key="1">
    <citation type="submission" date="2023-10" db="EMBL/GenBank/DDBJ databases">
        <title>Chromosome-scale genome assembly provides insights into flower coloration mechanisms of Canna indica.</title>
        <authorList>
            <person name="Li C."/>
        </authorList>
    </citation>
    <scope>NUCLEOTIDE SEQUENCE [LARGE SCALE GENOMIC DNA]</scope>
    <source>
        <tissue evidence="2">Flower</tissue>
    </source>
</reference>
<evidence type="ECO:0000259" key="1">
    <source>
        <dbReference type="Pfam" id="PF01464"/>
    </source>
</evidence>
<gene>
    <name evidence="2" type="ORF">Cni_G21037</name>
</gene>
<sequence>MSVSYKYWNDCVKEGKMKLLWKNPEVRKEWVDAGFETNGKVLISRDPEGQLYLTQTEMRAVAETVIRQHFNSQIEPDMICAIAEIASGRQLLAECYDRKTKQSRIGIMQIAPEIAEWLVRDMGYRKYEVEGNPAMLFKPFVNVYFGAAYIKWLSSCDGKERTEEFVIRAYNGGIKKANHKSTVDYFRRYLSIRDSLHTNREEETDPLQISVQASVTSGSGEGWACWDFRVSPEDMEELWRHPQVLKEWTKSGERHGRVRFSLDPENRPYLSQVEVKAVAEIIISQHFGSKGIVPSALAALAEVCSMRFVNGVRTRTGLMGIDYPTANWLSKDVGYRAYKVKSVDDLYNPFVSMYFGASYFAWLSQYEGRQRHLQFIVQAYLGGPTNVNIQDTIHFWKKYQQALSYYGDQKKNQGSCCIL</sequence>
<dbReference type="PANTHER" id="PTHR37179">
    <property type="entry name" value="TRANSGLYCOSYLASE"/>
    <property type="match status" value="1"/>
</dbReference>
<name>A0AAQ3QKC3_9LILI</name>
<dbReference type="InterPro" id="IPR023346">
    <property type="entry name" value="Lysozyme-like_dom_sf"/>
</dbReference>
<dbReference type="InterPro" id="IPR008258">
    <property type="entry name" value="Transglycosylase_SLT_dom_1"/>
</dbReference>
<evidence type="ECO:0000313" key="3">
    <source>
        <dbReference type="Proteomes" id="UP001327560"/>
    </source>
</evidence>
<keyword evidence="3" id="KW-1185">Reference proteome</keyword>
<dbReference type="SUPFAM" id="SSF53955">
    <property type="entry name" value="Lysozyme-like"/>
    <property type="match status" value="2"/>
</dbReference>
<dbReference type="Gene3D" id="1.10.530.10">
    <property type="match status" value="2"/>
</dbReference>
<dbReference type="EMBL" id="CP136895">
    <property type="protein sequence ID" value="WOL12271.1"/>
    <property type="molecule type" value="Genomic_DNA"/>
</dbReference>
<feature type="domain" description="Transglycosylase SLT" evidence="1">
    <location>
        <begin position="291"/>
        <end position="397"/>
    </location>
</feature>
<dbReference type="Proteomes" id="UP001327560">
    <property type="component" value="Chromosome 6"/>
</dbReference>
<dbReference type="CDD" id="cd00254">
    <property type="entry name" value="LT-like"/>
    <property type="match status" value="1"/>
</dbReference>